<feature type="coiled-coil region" evidence="1">
    <location>
        <begin position="191"/>
        <end position="244"/>
    </location>
</feature>
<evidence type="ECO:0000256" key="2">
    <source>
        <dbReference type="SAM" id="MobiDB-lite"/>
    </source>
</evidence>
<evidence type="ECO:0000256" key="1">
    <source>
        <dbReference type="SAM" id="Coils"/>
    </source>
</evidence>
<keyword evidence="1" id="KW-0175">Coiled coil</keyword>
<evidence type="ECO:0000313" key="3">
    <source>
        <dbReference type="EMBL" id="CAE0695175.1"/>
    </source>
</evidence>
<feature type="compositionally biased region" description="Low complexity" evidence="2">
    <location>
        <begin position="634"/>
        <end position="645"/>
    </location>
</feature>
<evidence type="ECO:0000313" key="4">
    <source>
        <dbReference type="EMBL" id="CAH0372037.1"/>
    </source>
</evidence>
<dbReference type="EMBL" id="CAKKNE010000003">
    <property type="protein sequence ID" value="CAH0372037.1"/>
    <property type="molecule type" value="Genomic_DNA"/>
</dbReference>
<name>A0A7S3ZVA3_9STRA</name>
<feature type="compositionally biased region" description="Low complexity" evidence="2">
    <location>
        <begin position="680"/>
        <end position="692"/>
    </location>
</feature>
<feature type="compositionally biased region" description="Low complexity" evidence="2">
    <location>
        <begin position="583"/>
        <end position="592"/>
    </location>
</feature>
<gene>
    <name evidence="3" type="ORF">PCAL00307_LOCUS10611</name>
    <name evidence="4" type="ORF">PECAL_3P20110</name>
</gene>
<feature type="region of interest" description="Disordered" evidence="2">
    <location>
        <begin position="34"/>
        <end position="81"/>
    </location>
</feature>
<reference evidence="4" key="2">
    <citation type="submission" date="2021-11" db="EMBL/GenBank/DDBJ databases">
        <authorList>
            <consortium name="Genoscope - CEA"/>
            <person name="William W."/>
        </authorList>
    </citation>
    <scope>NUCLEOTIDE SEQUENCE</scope>
</reference>
<organism evidence="3">
    <name type="scientific">Pelagomonas calceolata</name>
    <dbReference type="NCBI Taxonomy" id="35677"/>
    <lineage>
        <taxon>Eukaryota</taxon>
        <taxon>Sar</taxon>
        <taxon>Stramenopiles</taxon>
        <taxon>Ochrophyta</taxon>
        <taxon>Pelagophyceae</taxon>
        <taxon>Pelagomonadales</taxon>
        <taxon>Pelagomonadaceae</taxon>
        <taxon>Pelagomonas</taxon>
    </lineage>
</organism>
<sequence>MAEFGAGGAGLRDEDRRALKEGKKLLKKALGAAGMGGLLGKGKSKEKLRREKERRRAEEQARAAAETRARQNEIRARQNAARAAMVRRCAAAERAKADAARAEAATERAEASTARAEAEADSKRLAAERAADAAARAEAEAGLESDRAAVAMERAAAAAARAEAESDYKSLAAEEALSARATEDAEALRSAIEAERAASQARAQREAEAERRRQAVEEAAQRRERALREQIRTMERELEEHEGGGFADVCGLFGGVSGGVAARARGAALREAKQELERRRAELAVVVAQSADRERAFADELAAEREAREAVNTEAARYLARWYATSFELQTAEKHAQNTIDLKNLELREEVERSNAMKTELEYEAERKAAMDVELGQASLRERLAEAKLQDTVAELSRLKAELEQARSTAAPVGNEGELVADLDKLDRAVSSLLEKKNQLKSEVRETCRGMPINNNGHSIEYAMKAVEKDFENMSKMIREFRSRAEAQRPSAAASEEPLPVGTEVKLVGCAFNTSFNGRRGIIVEASQDLIDRGRVAVRLGGGATLPFSRKNVVKWSPEQAAGAPAYAFGASSPAPPAPAPAGGPAFTFGAALPPPAPPPPRAPQPAVVQQTTYYSSSPSPQIYIPRPAPTPPRRSSSGGARMGTVLRNDGMPDRRYASPRPVTTSGRPDRRFSVNRPATSSTRSSGSSSGRRSGGTRRK</sequence>
<reference evidence="3" key="1">
    <citation type="submission" date="2021-01" db="EMBL/GenBank/DDBJ databases">
        <authorList>
            <person name="Corre E."/>
            <person name="Pelletier E."/>
            <person name="Niang G."/>
            <person name="Scheremetjew M."/>
            <person name="Finn R."/>
            <person name="Kale V."/>
            <person name="Holt S."/>
            <person name="Cochrane G."/>
            <person name="Meng A."/>
            <person name="Brown T."/>
            <person name="Cohen L."/>
        </authorList>
    </citation>
    <scope>NUCLEOTIDE SEQUENCE</scope>
    <source>
        <strain evidence="3">CCMP1756</strain>
    </source>
</reference>
<dbReference type="Proteomes" id="UP000789595">
    <property type="component" value="Unassembled WGS sequence"/>
</dbReference>
<feature type="compositionally biased region" description="Pro residues" evidence="2">
    <location>
        <begin position="593"/>
        <end position="604"/>
    </location>
</feature>
<keyword evidence="5" id="KW-1185">Reference proteome</keyword>
<dbReference type="AlphaFoldDB" id="A0A7S3ZVA3"/>
<evidence type="ECO:0000313" key="5">
    <source>
        <dbReference type="Proteomes" id="UP000789595"/>
    </source>
</evidence>
<dbReference type="EMBL" id="HBIW01012362">
    <property type="protein sequence ID" value="CAE0695175.1"/>
    <property type="molecule type" value="Transcribed_RNA"/>
</dbReference>
<feature type="compositionally biased region" description="Basic and acidic residues" evidence="2">
    <location>
        <begin position="43"/>
        <end position="76"/>
    </location>
</feature>
<feature type="region of interest" description="Disordered" evidence="2">
    <location>
        <begin position="570"/>
        <end position="700"/>
    </location>
</feature>
<accession>A0A7S3ZVA3</accession>
<feature type="coiled-coil region" evidence="1">
    <location>
        <begin position="344"/>
        <end position="484"/>
    </location>
</feature>
<protein>
    <submittedName>
        <fullName evidence="3">Uncharacterized protein</fullName>
    </submittedName>
</protein>
<proteinExistence type="predicted"/>
<feature type="compositionally biased region" description="Low complexity" evidence="2">
    <location>
        <begin position="605"/>
        <end position="626"/>
    </location>
</feature>
<feature type="region of interest" description="Disordered" evidence="2">
    <location>
        <begin position="100"/>
        <end position="144"/>
    </location>
</feature>